<reference evidence="1" key="1">
    <citation type="submission" date="2020-03" db="EMBL/GenBank/DDBJ databases">
        <title>The deep terrestrial virosphere.</title>
        <authorList>
            <person name="Holmfeldt K."/>
            <person name="Nilsson E."/>
            <person name="Simone D."/>
            <person name="Lopez-Fernandez M."/>
            <person name="Wu X."/>
            <person name="de Brujin I."/>
            <person name="Lundin D."/>
            <person name="Andersson A."/>
            <person name="Bertilsson S."/>
            <person name="Dopson M."/>
        </authorList>
    </citation>
    <scope>NUCLEOTIDE SEQUENCE</scope>
    <source>
        <strain evidence="1">TM448B04039</strain>
    </source>
</reference>
<organism evidence="1">
    <name type="scientific">viral metagenome</name>
    <dbReference type="NCBI Taxonomy" id="1070528"/>
    <lineage>
        <taxon>unclassified sequences</taxon>
        <taxon>metagenomes</taxon>
        <taxon>organismal metagenomes</taxon>
    </lineage>
</organism>
<dbReference type="AlphaFoldDB" id="A0A6M3XYT4"/>
<name>A0A6M3XYT4_9ZZZZ</name>
<gene>
    <name evidence="1" type="ORF">TM448B04039_0008</name>
</gene>
<accession>A0A6M3XYT4</accession>
<sequence length="64" mass="7641">MNSKDERVKFIIEEYADCSHEQDIYKVIAEIKEIYLDTRRYDPAWQHIMNQPGVIEVALEGRNK</sequence>
<proteinExistence type="predicted"/>
<dbReference type="EMBL" id="MT145057">
    <property type="protein sequence ID" value="QJI03090.1"/>
    <property type="molecule type" value="Genomic_DNA"/>
</dbReference>
<evidence type="ECO:0000313" key="1">
    <source>
        <dbReference type="EMBL" id="QJI03090.1"/>
    </source>
</evidence>
<protein>
    <submittedName>
        <fullName evidence="1">Uncharacterized protein</fullName>
    </submittedName>
</protein>